<dbReference type="GO" id="GO:0015074">
    <property type="term" value="P:DNA integration"/>
    <property type="evidence" value="ECO:0007669"/>
    <property type="project" value="InterPro"/>
</dbReference>
<dbReference type="InterPro" id="IPR036397">
    <property type="entry name" value="RNaseH_sf"/>
</dbReference>
<dbReference type="GO" id="GO:0003676">
    <property type="term" value="F:nucleic acid binding"/>
    <property type="evidence" value="ECO:0007669"/>
    <property type="project" value="InterPro"/>
</dbReference>
<name>A0A3Q9JK54_9GAMM</name>
<evidence type="ECO:0000313" key="2">
    <source>
        <dbReference type="EMBL" id="AZS51494.1"/>
    </source>
</evidence>
<feature type="domain" description="Integrase catalytic" evidence="1">
    <location>
        <begin position="1"/>
        <end position="117"/>
    </location>
</feature>
<dbReference type="EMBL" id="CP029822">
    <property type="protein sequence ID" value="AZS51494.1"/>
    <property type="molecule type" value="Genomic_DNA"/>
</dbReference>
<evidence type="ECO:0000259" key="1">
    <source>
        <dbReference type="PROSITE" id="PS50994"/>
    </source>
</evidence>
<organism evidence="2 3">
    <name type="scientific">Entomomonas moraniae</name>
    <dbReference type="NCBI Taxonomy" id="2213226"/>
    <lineage>
        <taxon>Bacteria</taxon>
        <taxon>Pseudomonadati</taxon>
        <taxon>Pseudomonadota</taxon>
        <taxon>Gammaproteobacteria</taxon>
        <taxon>Pseudomonadales</taxon>
        <taxon>Pseudomonadaceae</taxon>
        <taxon>Entomomonas</taxon>
    </lineage>
</organism>
<dbReference type="PROSITE" id="PS50994">
    <property type="entry name" value="INTEGRASE"/>
    <property type="match status" value="1"/>
</dbReference>
<dbReference type="Proteomes" id="UP000273143">
    <property type="component" value="Chromosome"/>
</dbReference>
<protein>
    <recommendedName>
        <fullName evidence="1">Integrase catalytic domain-containing protein</fullName>
    </recommendedName>
</protein>
<evidence type="ECO:0000313" key="3">
    <source>
        <dbReference type="Proteomes" id="UP000273143"/>
    </source>
</evidence>
<dbReference type="KEGG" id="emo:DM558_12260"/>
<dbReference type="Gene3D" id="3.30.420.10">
    <property type="entry name" value="Ribonuclease H-like superfamily/Ribonuclease H"/>
    <property type="match status" value="1"/>
</dbReference>
<accession>A0A3Q9JK54</accession>
<dbReference type="AlphaFoldDB" id="A0A3Q9JK54"/>
<dbReference type="InterPro" id="IPR012337">
    <property type="entry name" value="RNaseH-like_sf"/>
</dbReference>
<gene>
    <name evidence="2" type="ORF">DM558_12260</name>
</gene>
<reference evidence="3" key="1">
    <citation type="submission" date="2018-06" db="EMBL/GenBank/DDBJ databases">
        <title>Complete genome of Pseudomonas insecticola strain QZS01.</title>
        <authorList>
            <person name="Wang J."/>
            <person name="Su Q."/>
        </authorList>
    </citation>
    <scope>NUCLEOTIDE SEQUENCE [LARGE SCALE GENOMIC DNA]</scope>
    <source>
        <strain evidence="3">QZS01</strain>
    </source>
</reference>
<keyword evidence="3" id="KW-1185">Reference proteome</keyword>
<dbReference type="SUPFAM" id="SSF53098">
    <property type="entry name" value="Ribonuclease H-like"/>
    <property type="match status" value="1"/>
</dbReference>
<proteinExistence type="predicted"/>
<sequence length="173" mass="20213">MPNTLICDNGLEFHSGQLHRVCAELNIELVYCPKQQAHYKGCVERFLGTLNRQVCHKLKGTTFSNIRQRGDYQSANEDCITLKELKVIIYQWLIDVYCQSLHKLLQSSPFNEWQEGIKHIEPLLPESAQSLGLILSHQFRRKITHQGIQFVNLYYNAKEHRLLRVDFDNLAFI</sequence>
<dbReference type="InterPro" id="IPR001584">
    <property type="entry name" value="Integrase_cat-core"/>
</dbReference>